<dbReference type="PROSITE" id="PS50935">
    <property type="entry name" value="SSB"/>
    <property type="match status" value="1"/>
</dbReference>
<gene>
    <name evidence="5" type="ORF">NIES2119_30095</name>
</gene>
<evidence type="ECO:0000256" key="3">
    <source>
        <dbReference type="PIRNR" id="PIRNR002070"/>
    </source>
</evidence>
<evidence type="ECO:0000256" key="2">
    <source>
        <dbReference type="HAMAP-Rule" id="MF_00984"/>
    </source>
</evidence>
<dbReference type="RefSeq" id="WP_073597174.1">
    <property type="nucleotide sequence ID" value="NZ_MRCE01000057.1"/>
</dbReference>
<dbReference type="Proteomes" id="UP000185860">
    <property type="component" value="Unassembled WGS sequence"/>
</dbReference>
<comment type="caution">
    <text evidence="5">The sequence shown here is derived from an EMBL/GenBank/DDBJ whole genome shotgun (WGS) entry which is preliminary data.</text>
</comment>
<dbReference type="HAMAP" id="MF_00984">
    <property type="entry name" value="SSB"/>
    <property type="match status" value="1"/>
</dbReference>
<evidence type="ECO:0000313" key="6">
    <source>
        <dbReference type="Proteomes" id="UP000185860"/>
    </source>
</evidence>
<dbReference type="CDD" id="cd04496">
    <property type="entry name" value="SSB_OBF"/>
    <property type="match status" value="1"/>
</dbReference>
<dbReference type="OrthoDB" id="9809878at2"/>
<dbReference type="Pfam" id="PF00436">
    <property type="entry name" value="SSB"/>
    <property type="match status" value="1"/>
</dbReference>
<dbReference type="Gene3D" id="2.40.50.140">
    <property type="entry name" value="Nucleic acid-binding proteins"/>
    <property type="match status" value="1"/>
</dbReference>
<comment type="subunit">
    <text evidence="2">Homotetramer.</text>
</comment>
<dbReference type="PANTHER" id="PTHR10302">
    <property type="entry name" value="SINGLE-STRANDED DNA-BINDING PROTEIN"/>
    <property type="match status" value="1"/>
</dbReference>
<evidence type="ECO:0000313" key="5">
    <source>
        <dbReference type="EMBL" id="OKH30926.1"/>
    </source>
</evidence>
<dbReference type="NCBIfam" id="TIGR00621">
    <property type="entry name" value="ssb"/>
    <property type="match status" value="1"/>
</dbReference>
<dbReference type="InterPro" id="IPR011344">
    <property type="entry name" value="ssDNA-bd"/>
</dbReference>
<dbReference type="GO" id="GO:0009295">
    <property type="term" value="C:nucleoid"/>
    <property type="evidence" value="ECO:0007669"/>
    <property type="project" value="TreeGrafter"/>
</dbReference>
<dbReference type="PIRSF" id="PIRSF002070">
    <property type="entry name" value="SSB"/>
    <property type="match status" value="1"/>
</dbReference>
<proteinExistence type="inferred from homology"/>
<sequence length="131" mass="14343">MSEHLNVVNLVGRVGQKPETQYFESGAVLTKLSLAVNRRTSKKDSDPDWFALEIWGNIAEVAANYTDKGSLIGIQGELKLDEWVEQATGQQRVKPVIRVNNLELLGSNPHSNSHSSSTNSASTVNSESSDF</sequence>
<keyword evidence="1 2" id="KW-0238">DNA-binding</keyword>
<name>A0A1U7I495_9CYAN</name>
<dbReference type="GO" id="GO:0003697">
    <property type="term" value="F:single-stranded DNA binding"/>
    <property type="evidence" value="ECO:0007669"/>
    <property type="project" value="UniProtKB-UniRule"/>
</dbReference>
<feature type="region of interest" description="Disordered" evidence="4">
    <location>
        <begin position="104"/>
        <end position="131"/>
    </location>
</feature>
<reference evidence="5 6" key="1">
    <citation type="submission" date="2016-11" db="EMBL/GenBank/DDBJ databases">
        <title>Draft Genome Sequences of Nine Cyanobacterial Strains from Diverse Habitats.</title>
        <authorList>
            <person name="Zhu T."/>
            <person name="Hou S."/>
            <person name="Lu X."/>
            <person name="Hess W.R."/>
        </authorList>
    </citation>
    <scope>NUCLEOTIDE SEQUENCE [LARGE SCALE GENOMIC DNA]</scope>
    <source>
        <strain evidence="5 6">IAM M-71</strain>
    </source>
</reference>
<accession>A0A1U7I495</accession>
<dbReference type="GO" id="GO:0006260">
    <property type="term" value="P:DNA replication"/>
    <property type="evidence" value="ECO:0007669"/>
    <property type="project" value="InterPro"/>
</dbReference>
<evidence type="ECO:0000256" key="4">
    <source>
        <dbReference type="SAM" id="MobiDB-lite"/>
    </source>
</evidence>
<dbReference type="InterPro" id="IPR012340">
    <property type="entry name" value="NA-bd_OB-fold"/>
</dbReference>
<dbReference type="SUPFAM" id="SSF50249">
    <property type="entry name" value="Nucleic acid-binding proteins"/>
    <property type="match status" value="1"/>
</dbReference>
<dbReference type="InterPro" id="IPR000424">
    <property type="entry name" value="Primosome_PriB/ssb"/>
</dbReference>
<evidence type="ECO:0000256" key="1">
    <source>
        <dbReference type="ARBA" id="ARBA00023125"/>
    </source>
</evidence>
<protein>
    <recommendedName>
        <fullName evidence="2 3">Single-stranded DNA-binding protein</fullName>
        <shortName evidence="2">SSB</shortName>
    </recommendedName>
</protein>
<comment type="caution">
    <text evidence="2">Lacks conserved residue(s) required for the propagation of feature annotation.</text>
</comment>
<feature type="compositionally biased region" description="Low complexity" evidence="4">
    <location>
        <begin position="107"/>
        <end position="131"/>
    </location>
</feature>
<dbReference type="PANTHER" id="PTHR10302:SF0">
    <property type="entry name" value="SINGLE-STRANDED DNA-BINDING PROTEIN, MITOCHONDRIAL"/>
    <property type="match status" value="1"/>
</dbReference>
<dbReference type="AlphaFoldDB" id="A0A1U7I495"/>
<organism evidence="5 6">
    <name type="scientific">[Phormidium ambiguum] IAM M-71</name>
    <dbReference type="NCBI Taxonomy" id="454136"/>
    <lineage>
        <taxon>Bacteria</taxon>
        <taxon>Bacillati</taxon>
        <taxon>Cyanobacteriota</taxon>
        <taxon>Cyanophyceae</taxon>
        <taxon>Oscillatoriophycideae</taxon>
        <taxon>Aerosakkonematales</taxon>
        <taxon>Aerosakkonemataceae</taxon>
        <taxon>Floridanema</taxon>
    </lineage>
</organism>
<dbReference type="STRING" id="454136.NIES2119_30095"/>
<dbReference type="EMBL" id="MRCE01000057">
    <property type="protein sequence ID" value="OKH30926.1"/>
    <property type="molecule type" value="Genomic_DNA"/>
</dbReference>